<dbReference type="InterPro" id="IPR005119">
    <property type="entry name" value="LysR_subst-bd"/>
</dbReference>
<dbReference type="InterPro" id="IPR000847">
    <property type="entry name" value="LysR_HTH_N"/>
</dbReference>
<reference evidence="6 7" key="1">
    <citation type="journal article" date="2010" name="J. Bacteriol.">
        <title>Genome sequences of Pelagibaca bermudensis HTCC2601T and Maritimibacter alkaliphilus HTCC2654T, the type strains of two marine Roseobacter genera.</title>
        <authorList>
            <person name="Thrash J.C."/>
            <person name="Cho J.C."/>
            <person name="Ferriera S."/>
            <person name="Johnson J."/>
            <person name="Vergin K.L."/>
            <person name="Giovannoni S.J."/>
        </authorList>
    </citation>
    <scope>NUCLEOTIDE SEQUENCE [LARGE SCALE GENOMIC DNA]</scope>
    <source>
        <strain evidence="7">DSM 26914 / JCM 13377 / KCTC 12554 / HTCC2601</strain>
    </source>
</reference>
<dbReference type="STRING" id="314265.R2601_20396"/>
<keyword evidence="2" id="KW-0805">Transcription regulation</keyword>
<dbReference type="PANTHER" id="PTHR30126:SF91">
    <property type="entry name" value="LYSR FAMILY TRANSCRIPTIONAL REGULATOR"/>
    <property type="match status" value="1"/>
</dbReference>
<dbReference type="InterPro" id="IPR036390">
    <property type="entry name" value="WH_DNA-bd_sf"/>
</dbReference>
<dbReference type="AlphaFoldDB" id="Q0FNV0"/>
<dbReference type="Pfam" id="PF00126">
    <property type="entry name" value="HTH_1"/>
    <property type="match status" value="1"/>
</dbReference>
<protein>
    <submittedName>
        <fullName evidence="6">Transcriptional regulator, LysR family protein</fullName>
    </submittedName>
</protein>
<dbReference type="Pfam" id="PF03466">
    <property type="entry name" value="LysR_substrate"/>
    <property type="match status" value="1"/>
</dbReference>
<keyword evidence="3" id="KW-0238">DNA-binding</keyword>
<dbReference type="Proteomes" id="UP000006230">
    <property type="component" value="Unassembled WGS sequence"/>
</dbReference>
<sequence length="342" mass="38214">MVGDDSDPIPDPGSPYDPDRITRELDWNLLRTFVVLAEARSVTDAAERLRLTQPSVSTALKRLEDRIGRKLIERGPGKYALTEAGELLYREALDINGSILRLSTLMREMTDAVRGHVTIAVASHVVCPVFDRLLADFHEAHAEASLSINVVSSASALTEVSAKRASFAVCLVRDRSPRLEYRRLYREFFGLFCGPRHPLFGREGLTKADLAGCTTVSFDTDRLQDVLKPVTLMRAQSLLGERITGTSSNLEEVRRMIIAGLGIGPLPVHVAARDVADGQLWQTPPYEDLPPIDVHVVWNPRAVKNRAEEILLKMLDEMIGRIPIEERTYDSAMLPPSYRHWP</sequence>
<evidence type="ECO:0000313" key="7">
    <source>
        <dbReference type="Proteomes" id="UP000006230"/>
    </source>
</evidence>
<evidence type="ECO:0000256" key="3">
    <source>
        <dbReference type="ARBA" id="ARBA00023125"/>
    </source>
</evidence>
<dbReference type="PRINTS" id="PR00039">
    <property type="entry name" value="HTHLYSR"/>
</dbReference>
<dbReference type="Gene3D" id="1.10.10.10">
    <property type="entry name" value="Winged helix-like DNA-binding domain superfamily/Winged helix DNA-binding domain"/>
    <property type="match status" value="1"/>
</dbReference>
<keyword evidence="4" id="KW-0804">Transcription</keyword>
<dbReference type="InterPro" id="IPR036388">
    <property type="entry name" value="WH-like_DNA-bd_sf"/>
</dbReference>
<dbReference type="PANTHER" id="PTHR30126">
    <property type="entry name" value="HTH-TYPE TRANSCRIPTIONAL REGULATOR"/>
    <property type="match status" value="1"/>
</dbReference>
<comment type="similarity">
    <text evidence="1">Belongs to the LysR transcriptional regulatory family.</text>
</comment>
<dbReference type="SUPFAM" id="SSF46785">
    <property type="entry name" value="Winged helix' DNA-binding domain"/>
    <property type="match status" value="1"/>
</dbReference>
<dbReference type="eggNOG" id="COG0583">
    <property type="taxonomic scope" value="Bacteria"/>
</dbReference>
<evidence type="ECO:0000313" key="6">
    <source>
        <dbReference type="EMBL" id="EAU45805.1"/>
    </source>
</evidence>
<dbReference type="SUPFAM" id="SSF53850">
    <property type="entry name" value="Periplasmic binding protein-like II"/>
    <property type="match status" value="1"/>
</dbReference>
<gene>
    <name evidence="6" type="ORF">R2601_20396</name>
</gene>
<comment type="caution">
    <text evidence="6">The sequence shown here is derived from an EMBL/GenBank/DDBJ whole genome shotgun (WGS) entry which is preliminary data.</text>
</comment>
<accession>Q0FNV0</accession>
<dbReference type="Gene3D" id="3.40.190.10">
    <property type="entry name" value="Periplasmic binding protein-like II"/>
    <property type="match status" value="2"/>
</dbReference>
<evidence type="ECO:0000256" key="2">
    <source>
        <dbReference type="ARBA" id="ARBA00023015"/>
    </source>
</evidence>
<keyword evidence="7" id="KW-1185">Reference proteome</keyword>
<dbReference type="EMBL" id="AATQ01000021">
    <property type="protein sequence ID" value="EAU45805.1"/>
    <property type="molecule type" value="Genomic_DNA"/>
</dbReference>
<dbReference type="OrthoDB" id="7506954at2"/>
<dbReference type="GO" id="GO:0000976">
    <property type="term" value="F:transcription cis-regulatory region binding"/>
    <property type="evidence" value="ECO:0007669"/>
    <property type="project" value="TreeGrafter"/>
</dbReference>
<dbReference type="RefSeq" id="WP_007798884.1">
    <property type="nucleotide sequence ID" value="NZ_DS022276.1"/>
</dbReference>
<dbReference type="HOGENOM" id="CLU_039613_6_3_5"/>
<dbReference type="PROSITE" id="PS50931">
    <property type="entry name" value="HTH_LYSR"/>
    <property type="match status" value="1"/>
</dbReference>
<name>Q0FNV0_SALBH</name>
<evidence type="ECO:0000256" key="4">
    <source>
        <dbReference type="ARBA" id="ARBA00023163"/>
    </source>
</evidence>
<organism evidence="6 7">
    <name type="scientific">Salipiger bermudensis (strain DSM 26914 / JCM 13377 / KCTC 12554 / HTCC2601)</name>
    <name type="common">Pelagibaca bermudensis</name>
    <dbReference type="NCBI Taxonomy" id="314265"/>
    <lineage>
        <taxon>Bacteria</taxon>
        <taxon>Pseudomonadati</taxon>
        <taxon>Pseudomonadota</taxon>
        <taxon>Alphaproteobacteria</taxon>
        <taxon>Rhodobacterales</taxon>
        <taxon>Roseobacteraceae</taxon>
        <taxon>Salipiger</taxon>
    </lineage>
</organism>
<proteinExistence type="inferred from homology"/>
<dbReference type="GO" id="GO:0003700">
    <property type="term" value="F:DNA-binding transcription factor activity"/>
    <property type="evidence" value="ECO:0007669"/>
    <property type="project" value="InterPro"/>
</dbReference>
<evidence type="ECO:0000256" key="1">
    <source>
        <dbReference type="ARBA" id="ARBA00009437"/>
    </source>
</evidence>
<dbReference type="CDD" id="cd05466">
    <property type="entry name" value="PBP2_LTTR_substrate"/>
    <property type="match status" value="1"/>
</dbReference>
<feature type="domain" description="HTH lysR-type" evidence="5">
    <location>
        <begin position="25"/>
        <end position="82"/>
    </location>
</feature>
<evidence type="ECO:0000259" key="5">
    <source>
        <dbReference type="PROSITE" id="PS50931"/>
    </source>
</evidence>